<protein>
    <submittedName>
        <fullName evidence="1">Uncharacterized protein</fullName>
    </submittedName>
</protein>
<evidence type="ECO:0000313" key="1">
    <source>
        <dbReference type="EMBL" id="ANZ48870.1"/>
    </source>
</evidence>
<dbReference type="RefSeq" id="YP_009278332.1">
    <property type="nucleotide sequence ID" value="NC_031007.1"/>
</dbReference>
<sequence length="209" mass="23752">MNRPRASTEYGVITSMLIDCIDEPVLVLNIQHVDNVEESTTHRVRFNDLRTLKRIPGIGDKVSMTKFTGTFEASLEPAIVNLTDESPGGYGATAMVWIWLGALELSLRRKLRETVAMGVINKQTELWTRELGALLDWQLGKGLTSYFGRLEPGDVGCVDQLYYAEKTTIHHRGWNRQGETKELQDRKIDHTGVYFITRNNLCWPLLVKC</sequence>
<dbReference type="KEGG" id="vg:29061624"/>
<accession>A0A1B2IC70</accession>
<dbReference type="EMBL" id="KX397367">
    <property type="protein sequence ID" value="ANZ48870.1"/>
    <property type="molecule type" value="Genomic_DNA"/>
</dbReference>
<proteinExistence type="predicted"/>
<evidence type="ECO:0000313" key="2">
    <source>
        <dbReference type="Proteomes" id="UP000201594"/>
    </source>
</evidence>
<name>A0A1B2IC70_9CAUD</name>
<dbReference type="Proteomes" id="UP000201594">
    <property type="component" value="Segment"/>
</dbReference>
<gene>
    <name evidence="1" type="ORF">EARLPHILLIPIV_20</name>
</gene>
<dbReference type="GeneID" id="29061624"/>
<organism evidence="1 2">
    <name type="scientific">Erwinia phage vB_EamM_EarlPhillipIV</name>
    <dbReference type="NCBI Taxonomy" id="1883372"/>
    <lineage>
        <taxon>Viruses</taxon>
        <taxon>Duplodnaviria</taxon>
        <taxon>Heunggongvirae</taxon>
        <taxon>Uroviricota</taxon>
        <taxon>Caudoviricetes</taxon>
        <taxon>Chimalliviridae</taxon>
        <taxon>Derbicusvirus</taxon>
        <taxon>Derbicusvirus derbicus</taxon>
    </lineage>
</organism>
<reference evidence="1 2" key="1">
    <citation type="submission" date="2016-06" db="EMBL/GenBank/DDBJ databases">
        <authorList>
            <person name="Kjaerup R.B."/>
            <person name="Dalgaard T.S."/>
            <person name="Juul-Madsen H.R."/>
        </authorList>
    </citation>
    <scope>NUCLEOTIDE SEQUENCE [LARGE SCALE GENOMIC DNA]</scope>
</reference>